<feature type="compositionally biased region" description="Polar residues" evidence="1">
    <location>
        <begin position="288"/>
        <end position="302"/>
    </location>
</feature>
<gene>
    <name evidence="4" type="ORF">IAB28_05380</name>
</gene>
<reference evidence="4" key="2">
    <citation type="journal article" date="2021" name="PeerJ">
        <title>Extensive microbial diversity within the chicken gut microbiome revealed by metagenomics and culture.</title>
        <authorList>
            <person name="Gilroy R."/>
            <person name="Ravi A."/>
            <person name="Getino M."/>
            <person name="Pursley I."/>
            <person name="Horton D.L."/>
            <person name="Alikhan N.F."/>
            <person name="Baker D."/>
            <person name="Gharbi K."/>
            <person name="Hall N."/>
            <person name="Watson M."/>
            <person name="Adriaenssens E.M."/>
            <person name="Foster-Nyarko E."/>
            <person name="Jarju S."/>
            <person name="Secka A."/>
            <person name="Antonio M."/>
            <person name="Oren A."/>
            <person name="Chaudhuri R.R."/>
            <person name="La Ragione R."/>
            <person name="Hildebrand F."/>
            <person name="Pallen M.J."/>
        </authorList>
    </citation>
    <scope>NUCLEOTIDE SEQUENCE</scope>
    <source>
        <strain evidence="4">CHK180-2868</strain>
    </source>
</reference>
<dbReference type="AlphaFoldDB" id="A0A9D1A451"/>
<feature type="region of interest" description="Disordered" evidence="1">
    <location>
        <begin position="270"/>
        <end position="302"/>
    </location>
</feature>
<dbReference type="InterPro" id="IPR036866">
    <property type="entry name" value="RibonucZ/Hydroxyglut_hydro"/>
</dbReference>
<dbReference type="Pfam" id="PF00753">
    <property type="entry name" value="Lactamase_B"/>
    <property type="match status" value="1"/>
</dbReference>
<evidence type="ECO:0000313" key="5">
    <source>
        <dbReference type="Proteomes" id="UP000824250"/>
    </source>
</evidence>
<evidence type="ECO:0000259" key="3">
    <source>
        <dbReference type="SMART" id="SM00849"/>
    </source>
</evidence>
<dbReference type="SUPFAM" id="SSF56281">
    <property type="entry name" value="Metallo-hydrolase/oxidoreductase"/>
    <property type="match status" value="1"/>
</dbReference>
<dbReference type="CDD" id="cd07731">
    <property type="entry name" value="ComA-like_MBL-fold"/>
    <property type="match status" value="1"/>
</dbReference>
<comment type="caution">
    <text evidence="4">The sequence shown here is derived from an EMBL/GenBank/DDBJ whole genome shotgun (WGS) entry which is preliminary data.</text>
</comment>
<dbReference type="InterPro" id="IPR052159">
    <property type="entry name" value="Competence_DNA_uptake"/>
</dbReference>
<dbReference type="InterPro" id="IPR035681">
    <property type="entry name" value="ComA-like_MBL"/>
</dbReference>
<feature type="chain" id="PRO_5039126468" evidence="2">
    <location>
        <begin position="24"/>
        <end position="355"/>
    </location>
</feature>
<keyword evidence="2" id="KW-0732">Signal</keyword>
<evidence type="ECO:0000256" key="1">
    <source>
        <dbReference type="SAM" id="MobiDB-lite"/>
    </source>
</evidence>
<dbReference type="Gene3D" id="3.60.15.10">
    <property type="entry name" value="Ribonuclease Z/Hydroxyacylglutathione hydrolase-like"/>
    <property type="match status" value="1"/>
</dbReference>
<dbReference type="Proteomes" id="UP000824250">
    <property type="component" value="Unassembled WGS sequence"/>
</dbReference>
<sequence>MQKKQLLFSAMILAGMISFPAFGQTNVHVLDVGQGLSVLIESDGHYMLYDGGDSHKSSYVVSYLQNEQVSSLDYMVASHYDSDHLNGVVGALNAFPVKQVWGPSYETDTKVYQSFCSAAEEKGLSVVQPSVGSKYSLGDAVIQVLAPSGDDYTDVNNYSIAIRVEDGDTSFLITGDAVADSEAEMIASGLELDSDVYVMGHHGSGTSTSWDLLQAAVPEYAVLSCGTGNSYGHPHIESMEKLQAMDIPLFRTDKQGTIVASTDGSSITWNVEPCNDYSPGDPNDVPAQPQSSNQPSGNTSASETLSVVYWTPGGKSYHSRRSCSTLSRSKTVNSGSLNDALNAGKSDPCNVCIKQ</sequence>
<dbReference type="PANTHER" id="PTHR30619">
    <property type="entry name" value="DNA INTERNALIZATION/COMPETENCE PROTEIN COMEC/REC2"/>
    <property type="match status" value="1"/>
</dbReference>
<feature type="signal peptide" evidence="2">
    <location>
        <begin position="1"/>
        <end position="23"/>
    </location>
</feature>
<dbReference type="SMART" id="SM00849">
    <property type="entry name" value="Lactamase_B"/>
    <property type="match status" value="1"/>
</dbReference>
<dbReference type="PANTHER" id="PTHR30619:SF1">
    <property type="entry name" value="RECOMBINATION PROTEIN 2"/>
    <property type="match status" value="1"/>
</dbReference>
<proteinExistence type="predicted"/>
<organism evidence="4 5">
    <name type="scientific">Candidatus Copromonas faecavium</name>
    <name type="common">nom. illeg.</name>
    <dbReference type="NCBI Taxonomy" id="2840740"/>
    <lineage>
        <taxon>Bacteria</taxon>
        <taxon>Bacillati</taxon>
        <taxon>Bacillota</taxon>
        <taxon>Clostridia</taxon>
        <taxon>Lachnospirales</taxon>
        <taxon>Lachnospiraceae</taxon>
        <taxon>Candidatus Copromonas (nom. illeg.)</taxon>
    </lineage>
</organism>
<protein>
    <submittedName>
        <fullName evidence="4">MBL fold metallo-hydrolase</fullName>
    </submittedName>
</protein>
<name>A0A9D1A451_9FIRM</name>
<dbReference type="InterPro" id="IPR001279">
    <property type="entry name" value="Metallo-B-lactamas"/>
</dbReference>
<dbReference type="EMBL" id="DVGC01000029">
    <property type="protein sequence ID" value="HIR05381.1"/>
    <property type="molecule type" value="Genomic_DNA"/>
</dbReference>
<accession>A0A9D1A451</accession>
<feature type="domain" description="Metallo-beta-lactamase" evidence="3">
    <location>
        <begin position="34"/>
        <end position="227"/>
    </location>
</feature>
<evidence type="ECO:0000256" key="2">
    <source>
        <dbReference type="SAM" id="SignalP"/>
    </source>
</evidence>
<reference evidence="4" key="1">
    <citation type="submission" date="2020-10" db="EMBL/GenBank/DDBJ databases">
        <authorList>
            <person name="Gilroy R."/>
        </authorList>
    </citation>
    <scope>NUCLEOTIDE SEQUENCE</scope>
    <source>
        <strain evidence="4">CHK180-2868</strain>
    </source>
</reference>
<evidence type="ECO:0000313" key="4">
    <source>
        <dbReference type="EMBL" id="HIR05381.1"/>
    </source>
</evidence>